<dbReference type="InterPro" id="IPR027155">
    <property type="entry name" value="APS3"/>
</dbReference>
<dbReference type="InterPro" id="IPR011012">
    <property type="entry name" value="Longin-like_dom_sf"/>
</dbReference>
<protein>
    <recommendedName>
        <fullName evidence="10">AP complex mu/sigma subunit domain-containing protein</fullName>
    </recommendedName>
</protein>
<dbReference type="Gene3D" id="3.30.450.60">
    <property type="match status" value="1"/>
</dbReference>
<reference evidence="11" key="1">
    <citation type="submission" date="2015-11" db="EMBL/GenBank/DDBJ databases">
        <title>De novo transcriptome assembly of four potential Pierce s Disease insect vectors from Arizona vineyards.</title>
        <authorList>
            <person name="Tassone E.E."/>
        </authorList>
    </citation>
    <scope>NUCLEOTIDE SEQUENCE</scope>
</reference>
<dbReference type="AlphaFoldDB" id="A0A1B6HZK9"/>
<gene>
    <name evidence="11" type="ORF">g.25165</name>
</gene>
<feature type="non-terminal residue" evidence="11">
    <location>
        <position position="1"/>
    </location>
</feature>
<dbReference type="InterPro" id="IPR016635">
    <property type="entry name" value="AP_complex_ssu"/>
</dbReference>
<evidence type="ECO:0000256" key="1">
    <source>
        <dbReference type="ARBA" id="ARBA00004180"/>
    </source>
</evidence>
<evidence type="ECO:0000256" key="5">
    <source>
        <dbReference type="ARBA" id="ARBA00022927"/>
    </source>
</evidence>
<name>A0A1B6HZK9_9HEMI</name>
<dbReference type="PANTHER" id="PTHR11753">
    <property type="entry name" value="ADAPTOR COMPLEXES SMALL SUBUNIT FAMILY"/>
    <property type="match status" value="1"/>
</dbReference>
<keyword evidence="4" id="KW-0813">Transport</keyword>
<comment type="function">
    <text evidence="9">Part of the AP-3 complex, an adaptor-related complex which is not clathrin-associated. The complex is associated with the Golgi region as well as more peripheral structures. It facilitates the budding of vesicles from the Golgi membrane and may be directly involved in trafficking to lysosomes. In concert with the BLOC-1 complex, AP-3 is required to target cargos into vesicles assembled at cell bodies for delivery into neurites and nerve terminals.</text>
</comment>
<evidence type="ECO:0000259" key="10">
    <source>
        <dbReference type="Pfam" id="PF01217"/>
    </source>
</evidence>
<comment type="subcellular location">
    <subcellularLocation>
        <location evidence="1">Cytoplasmic vesicle membrane</location>
        <topology evidence="1">Peripheral membrane protein</topology>
        <orientation evidence="1">Cytoplasmic side</orientation>
    </subcellularLocation>
    <subcellularLocation>
        <location evidence="2">Golgi apparatus</location>
    </subcellularLocation>
</comment>
<comment type="similarity">
    <text evidence="3">Belongs to the adaptor complexes small subunit family.</text>
</comment>
<dbReference type="Pfam" id="PF01217">
    <property type="entry name" value="Clat_adaptor_s"/>
    <property type="match status" value="1"/>
</dbReference>
<dbReference type="GO" id="GO:0005794">
    <property type="term" value="C:Golgi apparatus"/>
    <property type="evidence" value="ECO:0007669"/>
    <property type="project" value="UniProtKB-SubCell"/>
</dbReference>
<evidence type="ECO:0000256" key="9">
    <source>
        <dbReference type="ARBA" id="ARBA00025605"/>
    </source>
</evidence>
<dbReference type="GO" id="GO:0006896">
    <property type="term" value="P:Golgi to vacuole transport"/>
    <property type="evidence" value="ECO:0007669"/>
    <property type="project" value="InterPro"/>
</dbReference>
<keyword evidence="8" id="KW-0968">Cytoplasmic vesicle</keyword>
<organism evidence="11">
    <name type="scientific">Homalodisca liturata</name>
    <dbReference type="NCBI Taxonomy" id="320908"/>
    <lineage>
        <taxon>Eukaryota</taxon>
        <taxon>Metazoa</taxon>
        <taxon>Ecdysozoa</taxon>
        <taxon>Arthropoda</taxon>
        <taxon>Hexapoda</taxon>
        <taxon>Insecta</taxon>
        <taxon>Pterygota</taxon>
        <taxon>Neoptera</taxon>
        <taxon>Paraneoptera</taxon>
        <taxon>Hemiptera</taxon>
        <taxon>Auchenorrhyncha</taxon>
        <taxon>Membracoidea</taxon>
        <taxon>Cicadellidae</taxon>
        <taxon>Cicadellinae</taxon>
        <taxon>Proconiini</taxon>
        <taxon>Homalodisca</taxon>
    </lineage>
</organism>
<evidence type="ECO:0000256" key="6">
    <source>
        <dbReference type="ARBA" id="ARBA00023034"/>
    </source>
</evidence>
<dbReference type="SUPFAM" id="SSF64356">
    <property type="entry name" value="SNARE-like"/>
    <property type="match status" value="1"/>
</dbReference>
<dbReference type="GO" id="GO:0030659">
    <property type="term" value="C:cytoplasmic vesicle membrane"/>
    <property type="evidence" value="ECO:0007669"/>
    <property type="project" value="UniProtKB-SubCell"/>
</dbReference>
<evidence type="ECO:0000256" key="8">
    <source>
        <dbReference type="ARBA" id="ARBA00023329"/>
    </source>
</evidence>
<evidence type="ECO:0000256" key="3">
    <source>
        <dbReference type="ARBA" id="ARBA00006972"/>
    </source>
</evidence>
<evidence type="ECO:0000256" key="7">
    <source>
        <dbReference type="ARBA" id="ARBA00023136"/>
    </source>
</evidence>
<dbReference type="GO" id="GO:0030123">
    <property type="term" value="C:AP-3 adaptor complex"/>
    <property type="evidence" value="ECO:0007669"/>
    <property type="project" value="InterPro"/>
</dbReference>
<keyword evidence="7" id="KW-0472">Membrane</keyword>
<feature type="domain" description="AP complex mu/sigma subunit" evidence="10">
    <location>
        <begin position="24"/>
        <end position="168"/>
    </location>
</feature>
<dbReference type="CDD" id="cd14834">
    <property type="entry name" value="AP3_sigma"/>
    <property type="match status" value="1"/>
</dbReference>
<evidence type="ECO:0000313" key="11">
    <source>
        <dbReference type="EMBL" id="JAS80106.1"/>
    </source>
</evidence>
<evidence type="ECO:0000256" key="2">
    <source>
        <dbReference type="ARBA" id="ARBA00004555"/>
    </source>
</evidence>
<keyword evidence="6" id="KW-0333">Golgi apparatus</keyword>
<dbReference type="FunFam" id="3.30.450.60:FF:000001">
    <property type="entry name" value="AP complex subunit sigma"/>
    <property type="match status" value="1"/>
</dbReference>
<accession>A0A1B6HZK9</accession>
<keyword evidence="5" id="KW-0653">Protein transport</keyword>
<dbReference type="InterPro" id="IPR022775">
    <property type="entry name" value="AP_mu_sigma_su"/>
</dbReference>
<dbReference type="PROSITE" id="PS00989">
    <property type="entry name" value="CLAT_ADAPTOR_S"/>
    <property type="match status" value="1"/>
</dbReference>
<dbReference type="EMBL" id="GECU01027600">
    <property type="protein sequence ID" value="JAS80106.1"/>
    <property type="molecule type" value="Transcribed_RNA"/>
</dbReference>
<dbReference type="GO" id="GO:0006886">
    <property type="term" value="P:intracellular protein transport"/>
    <property type="evidence" value="ECO:0007669"/>
    <property type="project" value="InterPro"/>
</dbReference>
<evidence type="ECO:0000256" key="4">
    <source>
        <dbReference type="ARBA" id="ARBA00022448"/>
    </source>
</evidence>
<sequence>ETLYIVVVISCGGSHNLTVPVSIMIQSVLVFNNYGKPRLMKFYTDHSEARQQQILSDVYKAVSQKNNENCNFIEKCTFLGDDFKIMYRHFTTLYFVFCCDTAESELAILDLIQVFVEALDKCFKNVCELDLIFNVDRAHYVLNEIVMGGVVQETNITEILARFEEQKQAELQENRITPVITMPSIPASLVNRLPSFKDFKMPEIAYTTNPAVTYEFQPYN</sequence>
<proteinExistence type="inferred from homology"/>
<dbReference type="InterPro" id="IPR000804">
    <property type="entry name" value="Clathrin_sm-chain_CS"/>
</dbReference>